<dbReference type="EC" id="2.4.-.-" evidence="10"/>
<keyword evidence="6 8" id="KW-1133">Transmembrane helix</keyword>
<dbReference type="InterPro" id="IPR038731">
    <property type="entry name" value="RgtA/B/C-like"/>
</dbReference>
<reference evidence="10 11" key="1">
    <citation type="submission" date="2024-09" db="EMBL/GenBank/DDBJ databases">
        <title>Laminarin stimulates single cell rates of sulfate reduction while oxygen inhibits transcriptomic activity in coastal marine sediment.</title>
        <authorList>
            <person name="Lindsay M."/>
            <person name="Orcutt B."/>
            <person name="Emerson D."/>
            <person name="Stepanauskas R."/>
            <person name="D'Angelo T."/>
        </authorList>
    </citation>
    <scope>NUCLEOTIDE SEQUENCE [LARGE SCALE GENOMIC DNA]</scope>
    <source>
        <strain evidence="10">SAG AM-311-K15</strain>
    </source>
</reference>
<keyword evidence="4 10" id="KW-0808">Transferase</keyword>
<dbReference type="EMBL" id="JBHPBY010000171">
    <property type="protein sequence ID" value="MFC1851263.1"/>
    <property type="molecule type" value="Genomic_DNA"/>
</dbReference>
<name>A0ABV6YYX4_UNCC1</name>
<feature type="transmembrane region" description="Helical" evidence="8">
    <location>
        <begin position="347"/>
        <end position="367"/>
    </location>
</feature>
<feature type="domain" description="Glycosyltransferase RgtA/B/C/D-like" evidence="9">
    <location>
        <begin position="77"/>
        <end position="230"/>
    </location>
</feature>
<evidence type="ECO:0000256" key="3">
    <source>
        <dbReference type="ARBA" id="ARBA00022676"/>
    </source>
</evidence>
<feature type="transmembrane region" description="Helical" evidence="8">
    <location>
        <begin position="279"/>
        <end position="302"/>
    </location>
</feature>
<evidence type="ECO:0000256" key="1">
    <source>
        <dbReference type="ARBA" id="ARBA00004651"/>
    </source>
</evidence>
<gene>
    <name evidence="10" type="ORF">ACFL27_13790</name>
</gene>
<evidence type="ECO:0000256" key="8">
    <source>
        <dbReference type="SAM" id="Phobius"/>
    </source>
</evidence>
<sequence>MSPTDMLQRAPAFFWYCLIVLCIALPFGLGKYVEFNSPGAFDSGAYLHSARQVLDGARPGVDERVSARMGTLLVNMLGISLCGFNECGPEIVQTVLQSIALMFMFLTLHRLYGLWPAGVSVFVAATYLSAPLLAETGNVKEQYMISCMVIGICCCVFRHLGGPWWWGILTGFFLAWGPLFKQTGMSAIVAVGFFVMLKPLLKMWSWKKTFQDILLLFTGAFISLGPVYVWLYSIRAPFEYWPYAKIWWILFPGSGTRVSSYISSGWAMVTLDEVMRNVLGYYLFLFLPIALALSSIFLNSLIAISSRKKPAQASYFSGHKGLTVLFSGWWMLDMAFVWISPRSYGQYYLPLIASAAMLAGSGTAVLSEKLRPFPKPLKISLLSVLSLLVLVMSLPVYVGITHSPYTKNPYRDPRTGAMERRYGLILKFREISTQKKSGYLSPWEKIGLYIREHSEPADRIFVWGWYPGIYVQSQRLSATRYAFTSEMHVTDPERFSVMIQGIVSDFEKRRPKFIVDSRKQHFPWNRPPLELWPNLPPGCRSLKEEELQSAHDPALLTQYELTWSAYLRKQFGNDEAERFLVMKPLREYIRKRYKKILQIGPHVLIEMDGAGGRDRKSND</sequence>
<feature type="transmembrane region" description="Helical" evidence="8">
    <location>
        <begin position="379"/>
        <end position="400"/>
    </location>
</feature>
<feature type="transmembrane region" description="Helical" evidence="8">
    <location>
        <begin position="213"/>
        <end position="233"/>
    </location>
</feature>
<comment type="caution">
    <text evidence="10">The sequence shown here is derived from an EMBL/GenBank/DDBJ whole genome shotgun (WGS) entry which is preliminary data.</text>
</comment>
<evidence type="ECO:0000313" key="10">
    <source>
        <dbReference type="EMBL" id="MFC1851263.1"/>
    </source>
</evidence>
<keyword evidence="5 8" id="KW-0812">Transmembrane</keyword>
<evidence type="ECO:0000256" key="4">
    <source>
        <dbReference type="ARBA" id="ARBA00022679"/>
    </source>
</evidence>
<evidence type="ECO:0000256" key="5">
    <source>
        <dbReference type="ARBA" id="ARBA00022692"/>
    </source>
</evidence>
<evidence type="ECO:0000313" key="11">
    <source>
        <dbReference type="Proteomes" id="UP001594351"/>
    </source>
</evidence>
<evidence type="ECO:0000259" key="9">
    <source>
        <dbReference type="Pfam" id="PF13231"/>
    </source>
</evidence>
<accession>A0ABV6YYX4</accession>
<keyword evidence="11" id="KW-1185">Reference proteome</keyword>
<feature type="transmembrane region" description="Helical" evidence="8">
    <location>
        <begin position="180"/>
        <end position="201"/>
    </location>
</feature>
<dbReference type="PANTHER" id="PTHR33908:SF11">
    <property type="entry name" value="MEMBRANE PROTEIN"/>
    <property type="match status" value="1"/>
</dbReference>
<dbReference type="Pfam" id="PF13231">
    <property type="entry name" value="PMT_2"/>
    <property type="match status" value="1"/>
</dbReference>
<keyword evidence="7 8" id="KW-0472">Membrane</keyword>
<keyword evidence="3 10" id="KW-0328">Glycosyltransferase</keyword>
<comment type="subcellular location">
    <subcellularLocation>
        <location evidence="1">Cell membrane</location>
        <topology evidence="1">Multi-pass membrane protein</topology>
    </subcellularLocation>
</comment>
<dbReference type="GO" id="GO:0016757">
    <property type="term" value="F:glycosyltransferase activity"/>
    <property type="evidence" value="ECO:0007669"/>
    <property type="project" value="UniProtKB-KW"/>
</dbReference>
<evidence type="ECO:0000256" key="2">
    <source>
        <dbReference type="ARBA" id="ARBA00022475"/>
    </source>
</evidence>
<evidence type="ECO:0000256" key="6">
    <source>
        <dbReference type="ARBA" id="ARBA00022989"/>
    </source>
</evidence>
<dbReference type="InterPro" id="IPR050297">
    <property type="entry name" value="LipidA_mod_glycosyltrf_83"/>
</dbReference>
<feature type="transmembrane region" description="Helical" evidence="8">
    <location>
        <begin position="12"/>
        <end position="29"/>
    </location>
</feature>
<dbReference type="PANTHER" id="PTHR33908">
    <property type="entry name" value="MANNOSYLTRANSFERASE YKCB-RELATED"/>
    <property type="match status" value="1"/>
</dbReference>
<protein>
    <submittedName>
        <fullName evidence="10">Glycosyltransferase family 39 protein</fullName>
        <ecNumber evidence="10">2.4.-.-</ecNumber>
    </submittedName>
</protein>
<keyword evidence="2" id="KW-1003">Cell membrane</keyword>
<proteinExistence type="predicted"/>
<feature type="transmembrane region" description="Helical" evidence="8">
    <location>
        <begin position="114"/>
        <end position="134"/>
    </location>
</feature>
<feature type="transmembrane region" description="Helical" evidence="8">
    <location>
        <begin position="143"/>
        <end position="160"/>
    </location>
</feature>
<organism evidence="10 11">
    <name type="scientific">candidate division CSSED10-310 bacterium</name>
    <dbReference type="NCBI Taxonomy" id="2855610"/>
    <lineage>
        <taxon>Bacteria</taxon>
        <taxon>Bacteria division CSSED10-310</taxon>
    </lineage>
</organism>
<evidence type="ECO:0000256" key="7">
    <source>
        <dbReference type="ARBA" id="ARBA00023136"/>
    </source>
</evidence>
<dbReference type="Proteomes" id="UP001594351">
    <property type="component" value="Unassembled WGS sequence"/>
</dbReference>